<feature type="transmembrane region" description="Helical" evidence="1">
    <location>
        <begin position="20"/>
        <end position="38"/>
    </location>
</feature>
<dbReference type="InterPro" id="IPR012902">
    <property type="entry name" value="N_methyl_site"/>
</dbReference>
<gene>
    <name evidence="2" type="ORF">ACG02S_05605</name>
</gene>
<dbReference type="Proteomes" id="UP001606300">
    <property type="component" value="Unassembled WGS sequence"/>
</dbReference>
<dbReference type="Pfam" id="PF07963">
    <property type="entry name" value="N_methyl"/>
    <property type="match status" value="1"/>
</dbReference>
<name>A0ABW7EMX9_9BURK</name>
<evidence type="ECO:0000313" key="3">
    <source>
        <dbReference type="Proteomes" id="UP001606300"/>
    </source>
</evidence>
<sequence length="446" mass="47584">MKQASIPGRQQARRQYGVTLIEALVALMVMSFGMVALMELMGNLRRSGDLGKQRSEAMRLAQAEMAKLRSFSLIKKPEGSAERDYVKDIISIDAPPVTPADSNATYTVSRSVTTLDPDADEPRAKSIDVMVTWNDRSTRQNGDQQDAPQTVVLSSIISRTDPAFAGALSIAPPPGGGRQPAGRHPVIPAAAQDLGNKTSAYRPSSLGSVVWVFNNATGVVVGKCAIPAGTAVTALTPADVESCKNNTVGYLISGIVRFSYVTPPNPTLPEGLAIKLGLEFTGGAYQTPELDSRGRPRTDAQGNYVMKTVTATPPGNYECFNDSINSTSGTQPFVSYDCVVYLDTGKSTWSGKLALNGFNIGTTDVDYRVCRYSADYNGNKSIYVSNSVAAYDNQEHPAVYVDVTGSLTRQNFLVIKGRSSCPAAPAVNPTAGVFADYSTQQLQPAP</sequence>
<reference evidence="2 3" key="1">
    <citation type="submission" date="2024-09" db="EMBL/GenBank/DDBJ databases">
        <title>Novel species of the genus Pelomonas and Roseateles isolated from streams.</title>
        <authorList>
            <person name="Lu H."/>
        </authorList>
    </citation>
    <scope>NUCLEOTIDE SEQUENCE [LARGE SCALE GENOMIC DNA]</scope>
    <source>
        <strain evidence="2 3">DC23W</strain>
    </source>
</reference>
<comment type="caution">
    <text evidence="2">The sequence shown here is derived from an EMBL/GenBank/DDBJ whole genome shotgun (WGS) entry which is preliminary data.</text>
</comment>
<dbReference type="RefSeq" id="WP_394469460.1">
    <property type="nucleotide sequence ID" value="NZ_JBIGHY010000002.1"/>
</dbReference>
<keyword evidence="1" id="KW-0812">Transmembrane</keyword>
<protein>
    <submittedName>
        <fullName evidence="2">Prepilin-type N-terminal cleavage/methylation domain-containing protein</fullName>
    </submittedName>
</protein>
<proteinExistence type="predicted"/>
<evidence type="ECO:0000256" key="1">
    <source>
        <dbReference type="SAM" id="Phobius"/>
    </source>
</evidence>
<accession>A0ABW7EMX9</accession>
<keyword evidence="1" id="KW-1133">Transmembrane helix</keyword>
<organism evidence="2 3">
    <name type="scientific">Pelomonas dachongensis</name>
    <dbReference type="NCBI Taxonomy" id="3299029"/>
    <lineage>
        <taxon>Bacteria</taxon>
        <taxon>Pseudomonadati</taxon>
        <taxon>Pseudomonadota</taxon>
        <taxon>Betaproteobacteria</taxon>
        <taxon>Burkholderiales</taxon>
        <taxon>Sphaerotilaceae</taxon>
        <taxon>Roseateles</taxon>
    </lineage>
</organism>
<keyword evidence="3" id="KW-1185">Reference proteome</keyword>
<evidence type="ECO:0000313" key="2">
    <source>
        <dbReference type="EMBL" id="MFG6413371.1"/>
    </source>
</evidence>
<dbReference type="EMBL" id="JBIGHY010000002">
    <property type="protein sequence ID" value="MFG6413371.1"/>
    <property type="molecule type" value="Genomic_DNA"/>
</dbReference>
<keyword evidence="1" id="KW-0472">Membrane</keyword>